<comment type="caution">
    <text evidence="1">The sequence shown here is derived from an EMBL/GenBank/DDBJ whole genome shotgun (WGS) entry which is preliminary data.</text>
</comment>
<protein>
    <submittedName>
        <fullName evidence="1">Phosphohydrolase</fullName>
    </submittedName>
</protein>
<dbReference type="EMBL" id="WTVG01000042">
    <property type="protein sequence ID" value="NMG25794.1"/>
    <property type="molecule type" value="Genomic_DNA"/>
</dbReference>
<evidence type="ECO:0000313" key="1">
    <source>
        <dbReference type="EMBL" id="NMG25794.1"/>
    </source>
</evidence>
<dbReference type="Proteomes" id="UP000615989">
    <property type="component" value="Unassembled WGS sequence"/>
</dbReference>
<sequence>MKHDSPGLRAARRIAPGKIRPATDAGDATMTADHVRIEDIAHVLATTWCFAGQTKTFYSLAQHDYLASVMVPPQDALPALLLDIEDALRQLLASREMNGRTTAAIRAKFGVSGALPSSVRDADLILRATEQRDLERPRDSLCPALLQVRPLSLKLQPLPPIVAKHLFIDRYYELRPQADPRRRHPEEGVT</sequence>
<dbReference type="Gene3D" id="1.10.3210.10">
    <property type="entry name" value="Hypothetical protein af1432"/>
    <property type="match status" value="1"/>
</dbReference>
<dbReference type="SUPFAM" id="SSF109604">
    <property type="entry name" value="HD-domain/PDEase-like"/>
    <property type="match status" value="1"/>
</dbReference>
<evidence type="ECO:0000313" key="2">
    <source>
        <dbReference type="Proteomes" id="UP000615989"/>
    </source>
</evidence>
<reference evidence="1" key="1">
    <citation type="submission" date="2019-12" db="EMBL/GenBank/DDBJ databases">
        <title>Comparative genomics gives insights into the taxonomy of the Azoarcus-Aromatoleum group and reveals separate origins of nif in the plant-associated Azoarcus and non-plant-associated Aromatoleum sub-groups.</title>
        <authorList>
            <person name="Lafos M."/>
            <person name="Maluk M."/>
            <person name="Batista M."/>
            <person name="Junghare M."/>
            <person name="Carmona M."/>
            <person name="Faoro H."/>
            <person name="Cruz L.M."/>
            <person name="Battistoni F."/>
            <person name="De Souza E."/>
            <person name="Pedrosa F."/>
            <person name="Chen W.-M."/>
            <person name="Poole P.S."/>
            <person name="Dixon R.A."/>
            <person name="James E.K."/>
        </authorList>
    </citation>
    <scope>NUCLEOTIDE SEQUENCE</scope>
    <source>
        <strain evidence="1">LuFRes1</strain>
    </source>
</reference>
<name>A0ABX1PMP8_9RHOO</name>
<proteinExistence type="predicted"/>
<organism evidence="1 2">
    <name type="scientific">Aromatoleum anaerobium</name>
    <dbReference type="NCBI Taxonomy" id="182180"/>
    <lineage>
        <taxon>Bacteria</taxon>
        <taxon>Pseudomonadati</taxon>
        <taxon>Pseudomonadota</taxon>
        <taxon>Betaproteobacteria</taxon>
        <taxon>Rhodocyclales</taxon>
        <taxon>Rhodocyclaceae</taxon>
        <taxon>Aromatoleum</taxon>
    </lineage>
</organism>
<keyword evidence="2" id="KW-1185">Reference proteome</keyword>
<gene>
    <name evidence="1" type="ORF">GO606_13900</name>
</gene>
<accession>A0ABX1PMP8</accession>
<dbReference type="RefSeq" id="WP_169119135.1">
    <property type="nucleotide sequence ID" value="NZ_WTVG02000040.1"/>
</dbReference>